<reference evidence="6" key="1">
    <citation type="submission" date="2017-01" db="EMBL/GenBank/DDBJ databases">
        <authorList>
            <person name="Varghese N."/>
            <person name="Submissions S."/>
        </authorList>
    </citation>
    <scope>NUCLEOTIDE SEQUENCE [LARGE SCALE GENOMIC DNA]</scope>
    <source>
        <strain evidence="6">DSM 16176</strain>
    </source>
</reference>
<evidence type="ECO:0000256" key="1">
    <source>
        <dbReference type="ARBA" id="ARBA00005964"/>
    </source>
</evidence>
<accession>A0A1N7P3R4</accession>
<dbReference type="PANTHER" id="PTHR11559">
    <property type="entry name" value="CARBOXYLESTERASE"/>
    <property type="match status" value="1"/>
</dbReference>
<evidence type="ECO:0000259" key="4">
    <source>
        <dbReference type="Pfam" id="PF00135"/>
    </source>
</evidence>
<evidence type="ECO:0000256" key="2">
    <source>
        <dbReference type="ARBA" id="ARBA00022801"/>
    </source>
</evidence>
<dbReference type="EMBL" id="FTOO01000011">
    <property type="protein sequence ID" value="SIT05079.1"/>
    <property type="molecule type" value="Genomic_DNA"/>
</dbReference>
<dbReference type="InterPro" id="IPR050309">
    <property type="entry name" value="Type-B_Carboxylest/Lipase"/>
</dbReference>
<keyword evidence="2 3" id="KW-0378">Hydrolase</keyword>
<proteinExistence type="inferred from homology"/>
<dbReference type="PROSITE" id="PS00122">
    <property type="entry name" value="CARBOXYLESTERASE_B_1"/>
    <property type="match status" value="1"/>
</dbReference>
<dbReference type="STRING" id="252246.SAMN05421799_11123"/>
<dbReference type="InterPro" id="IPR002018">
    <property type="entry name" value="CarbesteraseB"/>
</dbReference>
<sequence length="512" mass="56333">MVQQQRDSFKETLDAPAVRTAYGRVQGFWQSGSSAAYLGIPFAAAPVGRLRFAAPEPPEPWVGVRSAKEFGPTPQRRPFAEVTTIPEPSIPGEDILNLNVYTPAPGDRGARLPVLVWIHGGGYFAGSPASPWYNGRSFNERGIVVVTISYRLGFDGFGWMEGAPLNRGLLDQIAALRWVHDNIQNFGGDPARVTIAGQSAGGGSVLSLCCSPLARGLFRAAIPMSAAIDQLGYDQAVECGRRLADHFHIQPKRDAWMNITHDSILDVERGYNTLADNPPLSSVQDVMQVLRMRRFGGAGLAFRPVVDGEVIPDGIYEQRTISGFAHVPLLIGSTRNEFSFPSQPAPSFDEILHELESEGVSREALEQYAHEIERIGEERAWGQVMTSYIFRTGVTYLVELRRQAGVGSRTWVYDFAAMSSRSRGAYHCHDLPYFFNFLDAPQVDRVLGTALSGPLADAMHSTICTFVRDGQLTFPTAEDESVGAIRFQELARFDPTAYLFDRELLSRSGVIS</sequence>
<comment type="similarity">
    <text evidence="1 3">Belongs to the type-B carboxylesterase/lipase family.</text>
</comment>
<evidence type="ECO:0000313" key="5">
    <source>
        <dbReference type="EMBL" id="SIT05079.1"/>
    </source>
</evidence>
<dbReference type="RefSeq" id="WP_234969771.1">
    <property type="nucleotide sequence ID" value="NZ_FTOO01000011.1"/>
</dbReference>
<evidence type="ECO:0000313" key="6">
    <source>
        <dbReference type="Proteomes" id="UP000186156"/>
    </source>
</evidence>
<dbReference type="AlphaFoldDB" id="A0A1N7P3R4"/>
<dbReference type="GO" id="GO:0016787">
    <property type="term" value="F:hydrolase activity"/>
    <property type="evidence" value="ECO:0007669"/>
    <property type="project" value="UniProtKB-KW"/>
</dbReference>
<dbReference type="InterPro" id="IPR029058">
    <property type="entry name" value="AB_hydrolase_fold"/>
</dbReference>
<dbReference type="Gene3D" id="3.40.50.1820">
    <property type="entry name" value="alpha/beta hydrolase"/>
    <property type="match status" value="1"/>
</dbReference>
<keyword evidence="6" id="KW-1185">Reference proteome</keyword>
<feature type="domain" description="Carboxylesterase type B" evidence="4">
    <location>
        <begin position="15"/>
        <end position="470"/>
    </location>
</feature>
<evidence type="ECO:0000256" key="3">
    <source>
        <dbReference type="RuleBase" id="RU361235"/>
    </source>
</evidence>
<dbReference type="InterPro" id="IPR019826">
    <property type="entry name" value="Carboxylesterase_B_AS"/>
</dbReference>
<dbReference type="EC" id="3.1.1.-" evidence="3"/>
<dbReference type="Pfam" id="PF00135">
    <property type="entry name" value="COesterase"/>
    <property type="match status" value="1"/>
</dbReference>
<protein>
    <recommendedName>
        <fullName evidence="3">Carboxylic ester hydrolase</fullName>
        <ecNumber evidence="3">3.1.1.-</ecNumber>
    </recommendedName>
</protein>
<gene>
    <name evidence="5" type="ORF">SAMN05421799_11123</name>
</gene>
<organism evidence="5 6">
    <name type="scientific">Alicyclobacillus vulcanalis</name>
    <dbReference type="NCBI Taxonomy" id="252246"/>
    <lineage>
        <taxon>Bacteria</taxon>
        <taxon>Bacillati</taxon>
        <taxon>Bacillota</taxon>
        <taxon>Bacilli</taxon>
        <taxon>Bacillales</taxon>
        <taxon>Alicyclobacillaceae</taxon>
        <taxon>Alicyclobacillus</taxon>
    </lineage>
</organism>
<dbReference type="SUPFAM" id="SSF53474">
    <property type="entry name" value="alpha/beta-Hydrolases"/>
    <property type="match status" value="1"/>
</dbReference>
<dbReference type="Proteomes" id="UP000186156">
    <property type="component" value="Unassembled WGS sequence"/>
</dbReference>
<name>A0A1N7P3R4_9BACL</name>